<evidence type="ECO:0000313" key="2">
    <source>
        <dbReference type="Proteomes" id="UP000199308"/>
    </source>
</evidence>
<dbReference type="STRING" id="349064.SAMN05660429_01957"/>
<gene>
    <name evidence="1" type="ORF">SAMN05660429_01957</name>
</gene>
<reference evidence="1 2" key="1">
    <citation type="submission" date="2016-10" db="EMBL/GenBank/DDBJ databases">
        <authorList>
            <person name="de Groot N.N."/>
        </authorList>
    </citation>
    <scope>NUCLEOTIDE SEQUENCE [LARGE SCALE GENOMIC DNA]</scope>
    <source>
        <strain evidence="1 2">DSM 19706</strain>
    </source>
</reference>
<organism evidence="1 2">
    <name type="scientific">Thalassotalea agarivorans</name>
    <name type="common">Thalassomonas agarivorans</name>
    <dbReference type="NCBI Taxonomy" id="349064"/>
    <lineage>
        <taxon>Bacteria</taxon>
        <taxon>Pseudomonadati</taxon>
        <taxon>Pseudomonadota</taxon>
        <taxon>Gammaproteobacteria</taxon>
        <taxon>Alteromonadales</taxon>
        <taxon>Colwelliaceae</taxon>
        <taxon>Thalassotalea</taxon>
    </lineage>
</organism>
<evidence type="ECO:0000313" key="1">
    <source>
        <dbReference type="EMBL" id="SET49474.1"/>
    </source>
</evidence>
<dbReference type="AlphaFoldDB" id="A0A1I0EVM1"/>
<proteinExistence type="predicted"/>
<dbReference type="RefSeq" id="WP_093329659.1">
    <property type="nucleotide sequence ID" value="NZ_FOHK01000008.1"/>
</dbReference>
<accession>A0A1I0EVM1</accession>
<dbReference type="EMBL" id="FOHK01000008">
    <property type="protein sequence ID" value="SET49474.1"/>
    <property type="molecule type" value="Genomic_DNA"/>
</dbReference>
<dbReference type="OrthoDB" id="9794942at2"/>
<sequence>MYKARKTFPMPKQSLNGYKVYGIVAEDKALSCDTFIEQWSHIEKRADTLGFVIFHQGAQSNYLVLCEWGNDNELFTRVFVQSAQGWIEDSNLYSFCVYDMTVMHAERELYIRYIYTDNPDTEAYLSSYYEGHNAHQR</sequence>
<dbReference type="Proteomes" id="UP000199308">
    <property type="component" value="Unassembled WGS sequence"/>
</dbReference>
<name>A0A1I0EVM1_THASX</name>
<protein>
    <submittedName>
        <fullName evidence="1">Uncharacterized protein</fullName>
    </submittedName>
</protein>
<keyword evidence="2" id="KW-1185">Reference proteome</keyword>